<comment type="similarity">
    <text evidence="2">Belongs to the major facilitator superfamily. MFSD6 family.</text>
</comment>
<keyword evidence="5 7" id="KW-0472">Membrane</keyword>
<feature type="transmembrane region" description="Helical" evidence="7">
    <location>
        <begin position="530"/>
        <end position="552"/>
    </location>
</feature>
<dbReference type="EMBL" id="AJVK01022592">
    <property type="status" value="NOT_ANNOTATED_CDS"/>
    <property type="molecule type" value="Genomic_DNA"/>
</dbReference>
<dbReference type="VEuPathDB" id="VectorBase:PPAPM1_003895"/>
<feature type="transmembrane region" description="Helical" evidence="7">
    <location>
        <begin position="438"/>
        <end position="462"/>
    </location>
</feature>
<dbReference type="SUPFAM" id="SSF103473">
    <property type="entry name" value="MFS general substrate transporter"/>
    <property type="match status" value="1"/>
</dbReference>
<dbReference type="InterPro" id="IPR051717">
    <property type="entry name" value="MFS_MFSD6"/>
</dbReference>
<evidence type="ECO:0000256" key="7">
    <source>
        <dbReference type="SAM" id="Phobius"/>
    </source>
</evidence>
<protein>
    <recommendedName>
        <fullName evidence="8">Major facilitator superfamily associated domain-containing protein</fullName>
    </recommendedName>
</protein>
<dbReference type="InterPro" id="IPR024989">
    <property type="entry name" value="MFS_assoc_dom"/>
</dbReference>
<dbReference type="InterPro" id="IPR036259">
    <property type="entry name" value="MFS_trans_sf"/>
</dbReference>
<organism evidence="9 10">
    <name type="scientific">Phlebotomus papatasi</name>
    <name type="common">Sandfly</name>
    <dbReference type="NCBI Taxonomy" id="29031"/>
    <lineage>
        <taxon>Eukaryota</taxon>
        <taxon>Metazoa</taxon>
        <taxon>Ecdysozoa</taxon>
        <taxon>Arthropoda</taxon>
        <taxon>Hexapoda</taxon>
        <taxon>Insecta</taxon>
        <taxon>Pterygota</taxon>
        <taxon>Neoptera</taxon>
        <taxon>Endopterygota</taxon>
        <taxon>Diptera</taxon>
        <taxon>Nematocera</taxon>
        <taxon>Psychodoidea</taxon>
        <taxon>Psychodidae</taxon>
        <taxon>Phlebotomus</taxon>
        <taxon>Phlebotomus</taxon>
    </lineage>
</organism>
<evidence type="ECO:0000313" key="9">
    <source>
        <dbReference type="EnsemblMetazoa" id="PPAI001454-PA"/>
    </source>
</evidence>
<feature type="transmembrane region" description="Helical" evidence="7">
    <location>
        <begin position="474"/>
        <end position="494"/>
    </location>
</feature>
<dbReference type="PANTHER" id="PTHR16172">
    <property type="entry name" value="MAJOR FACILITATOR SUPERFAMILY DOMAIN-CONTAINING PROTEIN 6-LIKE"/>
    <property type="match status" value="1"/>
</dbReference>
<feature type="domain" description="Major facilitator superfamily associated" evidence="8">
    <location>
        <begin position="5"/>
        <end position="584"/>
    </location>
</feature>
<feature type="transmembrane region" description="Helical" evidence="7">
    <location>
        <begin position="62"/>
        <end position="85"/>
    </location>
</feature>
<dbReference type="PANTHER" id="PTHR16172:SF27">
    <property type="entry name" value="FI19426P1"/>
    <property type="match status" value="1"/>
</dbReference>
<sequence length="673" mass="73918">MMICGLGCLYPFLPLHMIATGLNYEEARIVSIVAPLVSLLGPLVAGILADRMAGRKGSMSGRYLRVLIAIAMILAAIFYAILLAVPPCQRWEARRPLVSFACDSEGAEIFQERCTEEKTCYHWDSAKEGSLILTNCSYTCQKPSQFEKLYNPWTHGAPQALTESLSSEADYDNYDDGINYEGVERLRRNVHVEQVFVEPPHLCLGTSPDGEITEATICHVYTEDTKSISVHTTLRSATNQENETHSAEWCRYPLDGFSCHIPPAQATYMKLYKNSTKCKPMVECEVHDPYDNPGSVLAESQCIKVVGNPEETFWMYLIIRSVADIFPTAAIALLNAAIVIATRETSSGRGDFGRQMAWGSLGWAIFAPIMGAIGHPEGTPIYFVAFIVFVVLMILGALVILLANAMPLSPPEWWWHTKSGMLAIPLSAIRKYAPETGALLFVTIILGIFWSAIDSYQAWHIIELAGEGITGSDLLVGLTLTVGALPAIPVLWNAEKIVDYCGHSNILIGAFSVYILRYTGLAILDTPWWTLLMEAMEPVTLGLSWATIVMYMRHLMPRRLTATAQALPVVAYFCVGKSLGALLGLVKSGNTLESLQAVYRGMAIAAAVIAVIYFCLYHCLLAPRCAAKSQPPPDTTVQPGTNGAGNTSPNTNGNYTPLRVYHEGRGRKGHFRY</sequence>
<dbReference type="GO" id="GO:0016020">
    <property type="term" value="C:membrane"/>
    <property type="evidence" value="ECO:0007669"/>
    <property type="project" value="UniProtKB-SubCell"/>
</dbReference>
<evidence type="ECO:0000256" key="1">
    <source>
        <dbReference type="ARBA" id="ARBA00004141"/>
    </source>
</evidence>
<keyword evidence="10" id="KW-1185">Reference proteome</keyword>
<dbReference type="EnsemblMetazoa" id="PPAI001454-RA">
    <property type="protein sequence ID" value="PPAI001454-PA"/>
    <property type="gene ID" value="PPAI001454"/>
</dbReference>
<name>A0A1B0D281_PHLPP</name>
<feature type="transmembrane region" description="Helical" evidence="7">
    <location>
        <begin position="356"/>
        <end position="375"/>
    </location>
</feature>
<dbReference type="AlphaFoldDB" id="A0A1B0D281"/>
<feature type="transmembrane region" description="Helical" evidence="7">
    <location>
        <begin position="598"/>
        <end position="620"/>
    </location>
</feature>
<accession>A0A1B0D281</accession>
<comment type="subcellular location">
    <subcellularLocation>
        <location evidence="1">Membrane</location>
        <topology evidence="1">Multi-pass membrane protein</topology>
    </subcellularLocation>
</comment>
<keyword evidence="4 7" id="KW-1133">Transmembrane helix</keyword>
<dbReference type="Proteomes" id="UP000092462">
    <property type="component" value="Unassembled WGS sequence"/>
</dbReference>
<keyword evidence="3 7" id="KW-0812">Transmembrane</keyword>
<evidence type="ECO:0000259" key="8">
    <source>
        <dbReference type="Pfam" id="PF12832"/>
    </source>
</evidence>
<evidence type="ECO:0000256" key="6">
    <source>
        <dbReference type="SAM" id="MobiDB-lite"/>
    </source>
</evidence>
<evidence type="ECO:0000256" key="4">
    <source>
        <dbReference type="ARBA" id="ARBA00022989"/>
    </source>
</evidence>
<evidence type="ECO:0000256" key="3">
    <source>
        <dbReference type="ARBA" id="ARBA00022692"/>
    </source>
</evidence>
<evidence type="ECO:0000256" key="5">
    <source>
        <dbReference type="ARBA" id="ARBA00023136"/>
    </source>
</evidence>
<evidence type="ECO:0000313" key="10">
    <source>
        <dbReference type="Proteomes" id="UP000092462"/>
    </source>
</evidence>
<dbReference type="Pfam" id="PF12832">
    <property type="entry name" value="MFS_1_like"/>
    <property type="match status" value="1"/>
</dbReference>
<feature type="compositionally biased region" description="Polar residues" evidence="6">
    <location>
        <begin position="635"/>
        <end position="655"/>
    </location>
</feature>
<dbReference type="Gene3D" id="1.20.1250.20">
    <property type="entry name" value="MFS general substrate transporter like domains"/>
    <property type="match status" value="3"/>
</dbReference>
<feature type="region of interest" description="Disordered" evidence="6">
    <location>
        <begin position="630"/>
        <end position="660"/>
    </location>
</feature>
<feature type="transmembrane region" description="Helical" evidence="7">
    <location>
        <begin position="381"/>
        <end position="403"/>
    </location>
</feature>
<evidence type="ECO:0000256" key="2">
    <source>
        <dbReference type="ARBA" id="ARBA00005241"/>
    </source>
</evidence>
<dbReference type="VEuPathDB" id="VectorBase:PPAI001454"/>
<feature type="transmembrane region" description="Helical" evidence="7">
    <location>
        <begin position="27"/>
        <end position="50"/>
    </location>
</feature>
<feature type="transmembrane region" description="Helical" evidence="7">
    <location>
        <begin position="564"/>
        <end position="586"/>
    </location>
</feature>
<feature type="transmembrane region" description="Helical" evidence="7">
    <location>
        <begin position="506"/>
        <end position="524"/>
    </location>
</feature>
<proteinExistence type="inferred from homology"/>
<reference evidence="9" key="1">
    <citation type="submission" date="2022-08" db="UniProtKB">
        <authorList>
            <consortium name="EnsemblMetazoa"/>
        </authorList>
    </citation>
    <scope>IDENTIFICATION</scope>
    <source>
        <strain evidence="9">Israel</strain>
    </source>
</reference>
<feature type="transmembrane region" description="Helical" evidence="7">
    <location>
        <begin position="313"/>
        <end position="335"/>
    </location>
</feature>